<dbReference type="Proteomes" id="UP000297734">
    <property type="component" value="Unassembled WGS sequence"/>
</dbReference>
<dbReference type="EMBL" id="QUZT01000108">
    <property type="protein sequence ID" value="TFY85031.1"/>
    <property type="molecule type" value="Genomic_DNA"/>
</dbReference>
<proteinExistence type="predicted"/>
<sequence length="79" mass="8984">MQWQTLPHRGQAPSHIWFSTYQMDLHTSGGSAYIRQVCKRQAIPLSSHKALLWLPKNNHPEHLRGACLAGRTALVRCQP</sequence>
<organism evidence="1 2">
    <name type="scientific">Pseudomonas nabeulensis</name>
    <dbReference type="NCBI Taxonomy" id="2293833"/>
    <lineage>
        <taxon>Bacteria</taxon>
        <taxon>Pseudomonadati</taxon>
        <taxon>Pseudomonadota</taxon>
        <taxon>Gammaproteobacteria</taxon>
        <taxon>Pseudomonadales</taxon>
        <taxon>Pseudomonadaceae</taxon>
        <taxon>Pseudomonas</taxon>
    </lineage>
</organism>
<accession>A0A4Z0AFB4</accession>
<reference evidence="1 2" key="1">
    <citation type="journal article" date="2019" name="Syst. Appl. Microbiol.">
        <title>New species of pathogenic Pseudomonas isolated from citrus in Tunisia: Proposal of Pseudomonas kairouanensis sp. nov. and Pseudomonas nabeulensis sp. nov.</title>
        <authorList>
            <person name="Oueslati M."/>
            <person name="Mulet M."/>
            <person name="Gomila M."/>
            <person name="Berge O."/>
            <person name="Hajlaoui M.R."/>
            <person name="Lalucat J."/>
            <person name="Sadfi-Zouaoui N."/>
            <person name="Garcia-Valdes E."/>
        </authorList>
    </citation>
    <scope>NUCLEOTIDE SEQUENCE [LARGE SCALE GENOMIC DNA]</scope>
    <source>
        <strain evidence="1 2">E10B</strain>
    </source>
</reference>
<keyword evidence="2" id="KW-1185">Reference proteome</keyword>
<evidence type="ECO:0000313" key="2">
    <source>
        <dbReference type="Proteomes" id="UP000297734"/>
    </source>
</evidence>
<name>A0A4Z0AFB4_9PSED</name>
<protein>
    <submittedName>
        <fullName evidence="1">Uncharacterized protein</fullName>
    </submittedName>
</protein>
<gene>
    <name evidence="1" type="ORF">DYL61_30140</name>
</gene>
<evidence type="ECO:0000313" key="1">
    <source>
        <dbReference type="EMBL" id="TFY85031.1"/>
    </source>
</evidence>
<comment type="caution">
    <text evidence="1">The sequence shown here is derived from an EMBL/GenBank/DDBJ whole genome shotgun (WGS) entry which is preliminary data.</text>
</comment>
<dbReference type="AlphaFoldDB" id="A0A4Z0AFB4"/>